<dbReference type="InterPro" id="IPR012440">
    <property type="entry name" value="DUF1641"/>
</dbReference>
<dbReference type="Proteomes" id="UP000197025">
    <property type="component" value="Unassembled WGS sequence"/>
</dbReference>
<accession>A0A212RIY1</accession>
<proteinExistence type="predicted"/>
<protein>
    <recommendedName>
        <fullName evidence="4">DUF1641 domain-containing protein</fullName>
    </recommendedName>
</protein>
<feature type="coiled-coil region" evidence="1">
    <location>
        <begin position="137"/>
        <end position="164"/>
    </location>
</feature>
<dbReference type="InParanoid" id="A0A212RIY1"/>
<evidence type="ECO:0000313" key="3">
    <source>
        <dbReference type="Proteomes" id="UP000197025"/>
    </source>
</evidence>
<dbReference type="Pfam" id="PF07849">
    <property type="entry name" value="DUF1641"/>
    <property type="match status" value="1"/>
</dbReference>
<reference evidence="3" key="1">
    <citation type="submission" date="2017-06" db="EMBL/GenBank/DDBJ databases">
        <authorList>
            <person name="Varghese N."/>
            <person name="Submissions S."/>
        </authorList>
    </citation>
    <scope>NUCLEOTIDE SEQUENCE [LARGE SCALE GENOMIC DNA]</scope>
    <source>
        <strain evidence="3">JAD2</strain>
    </source>
</reference>
<name>A0A212RIY1_9CHLR</name>
<evidence type="ECO:0000256" key="1">
    <source>
        <dbReference type="SAM" id="Coils"/>
    </source>
</evidence>
<gene>
    <name evidence="2" type="ORF">SAMN02746019_00015860</name>
</gene>
<organism evidence="2 3">
    <name type="scientific">Thermoflexus hugenholtzii JAD2</name>
    <dbReference type="NCBI Taxonomy" id="877466"/>
    <lineage>
        <taxon>Bacteria</taxon>
        <taxon>Bacillati</taxon>
        <taxon>Chloroflexota</taxon>
        <taxon>Thermoflexia</taxon>
        <taxon>Thermoflexales</taxon>
        <taxon>Thermoflexaceae</taxon>
        <taxon>Thermoflexus</taxon>
    </lineage>
</organism>
<keyword evidence="3" id="KW-1185">Reference proteome</keyword>
<dbReference type="RefSeq" id="WP_088572045.1">
    <property type="nucleotide sequence ID" value="NZ_FYEK01000061.1"/>
</dbReference>
<evidence type="ECO:0000313" key="2">
    <source>
        <dbReference type="EMBL" id="SNB72373.1"/>
    </source>
</evidence>
<dbReference type="EMBL" id="FYEK01000061">
    <property type="protein sequence ID" value="SNB72373.1"/>
    <property type="molecule type" value="Genomic_DNA"/>
</dbReference>
<keyword evidence="1" id="KW-0175">Coiled coil</keyword>
<dbReference type="AlphaFoldDB" id="A0A212RIY1"/>
<sequence>MTEQILQDPKAQEALERTLSLLIRMNETGALAFLEDTVELLPDSLSYLMDPRLLKIGANLAYLLHVVELIEPTLITVMMSRLVEELNRELTPERMKELPRVGPVSLMKALADPDVQRGLGILLLFLRVLGRAFDRSSQELMALMEATEKTLAELRRQRAEMERQAAAVAS</sequence>
<evidence type="ECO:0008006" key="4">
    <source>
        <dbReference type="Google" id="ProtNLM"/>
    </source>
</evidence>